<feature type="compositionally biased region" description="Basic and acidic residues" evidence="1">
    <location>
        <begin position="1196"/>
        <end position="1213"/>
    </location>
</feature>
<evidence type="ECO:0008006" key="4">
    <source>
        <dbReference type="Google" id="ProtNLM"/>
    </source>
</evidence>
<sequence length="1244" mass="142585">MAKRSKGVIYSEVFENRNLDIAGILRKCDNGKAYDALPAKEKEKLWQNLYNEIKASSAQEDDSINIIKVSLELVLCILTSTQSSLELSRLLMTYLNSEGFTVPQGLANSLSKLNEYWLAKIEEEEHIPGMEYNTLKHLLTLCTAEKPLATDIQRLSSIRKAISSTPFEKVVPSLKPLLIKLVETPFVLNSEHGQRFIAQAMVLSQKLMIDIHKTVMLELGTCNKKKSADYGKIYVAAWHGSSDEIRSHLEKQCFQHLMETFLREQRTSLELSKNNQNILVILETWHGERKKKHPGFTTMITNAYQPILWKYLQSGFNMHRCNAADLLFKAFPLIRCEDNAIEAEKLFNMQYEAMLACLKDDCHIVRIIGIREICNILSHYWNSFNSVQIRSLMTVITKQNACDTSTAEVRRMVYIGLQSLVKSPLSCDYIKQILPILANNIHDVNQRVRIAFIQLLNCIKEKKDPTFKYSDVVSMGNIQYRLADDNAVVGQWIVKLLMKNYYHSKMPVVEWTKRFIYLIKTYRKSYRNFFFYSGKSLTFTDACTIIYEILSQLGMFVISKSGIDEEDSENIVQKPKEKTRGKMKNPLSEANVGKESLDNSNSSTKKCAFDDPEVVLGLFDVVTILWVLHDIKLNKPENEETRLKLYDTYIKYAQPFINYYRNCDLFSGIIALSGNIPASLLRNNSITLPGYCIKMLKSLNLERTHEDNEKVICMLMALVKWGRGSEILEQITLWLDAAFETQNMNETILPRRRVKISETIQPNSIAAIHILNMLLKKEYAKLSILKKNYKELFHLWKFMSRIRQLIEVRIEQGEPFCEELVSDEFLTICFRRYVKLIPLLKEDSSNEEDKENTDENKSSEGLINHQKEIENVLDWGDSFLYPLLQNDQIGETEKDLVVTLLEDILYVSDNMIIVHFVNNWFHFKVGRFTLKLLGSECAGRFVKAASRITAALNHSAKLLFNVSDDLNMFSTVIPSLVSHILNVLVTRNFSDKELEKMEDDLSATKINLSKVLATYQDNLKTPSNLKEKARELRLMVGLFADCIVILIKKKISDEESSVPTYSNISQLPPIANVFITLFHNKKTWSSLFIYLVNAKLSAAGDDIKTVLACILLLNMYALSDKKTSHDELKKAVSTATKKLNEMKRILKMDVTESSMEIDADRPLKDVEINNKEVSSETLVADTKVTEDTSQDMSASSRDDKNQSDHDNSAESKENLSKKYFVNYGFKLISSIESTLTNQMEVEQD</sequence>
<evidence type="ECO:0000313" key="3">
    <source>
        <dbReference type="Proteomes" id="UP001372834"/>
    </source>
</evidence>
<protein>
    <recommendedName>
        <fullName evidence="4">Condensin-2 complex subunit G2</fullName>
    </recommendedName>
</protein>
<organism evidence="2 3">
    <name type="scientific">Polyplax serrata</name>
    <name type="common">Common mouse louse</name>
    <dbReference type="NCBI Taxonomy" id="468196"/>
    <lineage>
        <taxon>Eukaryota</taxon>
        <taxon>Metazoa</taxon>
        <taxon>Ecdysozoa</taxon>
        <taxon>Arthropoda</taxon>
        <taxon>Hexapoda</taxon>
        <taxon>Insecta</taxon>
        <taxon>Pterygota</taxon>
        <taxon>Neoptera</taxon>
        <taxon>Paraneoptera</taxon>
        <taxon>Psocodea</taxon>
        <taxon>Troctomorpha</taxon>
        <taxon>Phthiraptera</taxon>
        <taxon>Anoplura</taxon>
        <taxon>Polyplacidae</taxon>
        <taxon>Polyplax</taxon>
    </lineage>
</organism>
<reference evidence="2 3" key="1">
    <citation type="submission" date="2023-10" db="EMBL/GenBank/DDBJ databases">
        <title>Genomes of two closely related lineages of the louse Polyplax serrata with different host specificities.</title>
        <authorList>
            <person name="Martinu J."/>
            <person name="Tarabai H."/>
            <person name="Stefka J."/>
            <person name="Hypsa V."/>
        </authorList>
    </citation>
    <scope>NUCLEOTIDE SEQUENCE [LARGE SCALE GENOMIC DNA]</scope>
    <source>
        <strain evidence="2">HR10_N</strain>
    </source>
</reference>
<dbReference type="PANTHER" id="PTHR16199">
    <property type="entry name" value="CONDENSIN-2 COMPLEX SUBUNIT G2"/>
    <property type="match status" value="1"/>
</dbReference>
<dbReference type="EMBL" id="JAWJWE010000003">
    <property type="protein sequence ID" value="KAK6638959.1"/>
    <property type="molecule type" value="Genomic_DNA"/>
</dbReference>
<dbReference type="PANTHER" id="PTHR16199:SF4">
    <property type="entry name" value="CONDENSIN-2 COMPLEX SUBUNIT G2"/>
    <property type="match status" value="1"/>
</dbReference>
<evidence type="ECO:0000256" key="1">
    <source>
        <dbReference type="SAM" id="MobiDB-lite"/>
    </source>
</evidence>
<dbReference type="GO" id="GO:0000070">
    <property type="term" value="P:mitotic sister chromatid segregation"/>
    <property type="evidence" value="ECO:0007669"/>
    <property type="project" value="TreeGrafter"/>
</dbReference>
<dbReference type="InterPro" id="IPR016024">
    <property type="entry name" value="ARM-type_fold"/>
</dbReference>
<dbReference type="GO" id="GO:0000796">
    <property type="term" value="C:condensin complex"/>
    <property type="evidence" value="ECO:0007669"/>
    <property type="project" value="TreeGrafter"/>
</dbReference>
<dbReference type="InterPro" id="IPR024741">
    <property type="entry name" value="Condensin2_G2"/>
</dbReference>
<comment type="caution">
    <text evidence="2">The sequence shown here is derived from an EMBL/GenBank/DDBJ whole genome shotgun (WGS) entry which is preliminary data.</text>
</comment>
<accession>A0AAN8S8J6</accession>
<proteinExistence type="predicted"/>
<gene>
    <name evidence="2" type="ORF">RUM43_007229</name>
</gene>
<dbReference type="AlphaFoldDB" id="A0AAN8S8J6"/>
<dbReference type="Pfam" id="PF12422">
    <property type="entry name" value="Condensin2nSMC"/>
    <property type="match status" value="1"/>
</dbReference>
<feature type="region of interest" description="Disordered" evidence="1">
    <location>
        <begin position="1177"/>
        <end position="1213"/>
    </location>
</feature>
<dbReference type="Proteomes" id="UP001372834">
    <property type="component" value="Unassembled WGS sequence"/>
</dbReference>
<dbReference type="Gene3D" id="1.25.10.10">
    <property type="entry name" value="Leucine-rich Repeat Variant"/>
    <property type="match status" value="1"/>
</dbReference>
<dbReference type="InterPro" id="IPR011989">
    <property type="entry name" value="ARM-like"/>
</dbReference>
<evidence type="ECO:0000313" key="2">
    <source>
        <dbReference type="EMBL" id="KAK6638959.1"/>
    </source>
</evidence>
<dbReference type="SUPFAM" id="SSF48371">
    <property type="entry name" value="ARM repeat"/>
    <property type="match status" value="1"/>
</dbReference>
<name>A0AAN8S8J6_POLSC</name>
<dbReference type="GO" id="GO:0005634">
    <property type="term" value="C:nucleus"/>
    <property type="evidence" value="ECO:0007669"/>
    <property type="project" value="InterPro"/>
</dbReference>